<name>A0A9P1IZ70_9PELO</name>
<dbReference type="Pfam" id="PF01579">
    <property type="entry name" value="DUF19"/>
    <property type="match status" value="1"/>
</dbReference>
<dbReference type="OrthoDB" id="10453594at2759"/>
<gene>
    <name evidence="3" type="ORF">CAMP_LOCUS15449</name>
</gene>
<evidence type="ECO:0000313" key="3">
    <source>
        <dbReference type="EMBL" id="CAI5452812.1"/>
    </source>
</evidence>
<dbReference type="InterPro" id="IPR002542">
    <property type="entry name" value="T20D4.11-like_dom"/>
</dbReference>
<dbReference type="EMBL" id="CANHGI010000005">
    <property type="protein sequence ID" value="CAI5452812.1"/>
    <property type="molecule type" value="Genomic_DNA"/>
</dbReference>
<dbReference type="Proteomes" id="UP001152747">
    <property type="component" value="Unassembled WGS sequence"/>
</dbReference>
<keyword evidence="1" id="KW-0732">Signal</keyword>
<feature type="chain" id="PRO_5040465344" description="T20D4.11-like domain-containing protein" evidence="1">
    <location>
        <begin position="17"/>
        <end position="169"/>
    </location>
</feature>
<dbReference type="PANTHER" id="PTHR21453">
    <property type="entry name" value="DUF19 DOMAIN-CONTAINING PROTEIN-RELATED-RELATED"/>
    <property type="match status" value="1"/>
</dbReference>
<evidence type="ECO:0000313" key="4">
    <source>
        <dbReference type="Proteomes" id="UP001152747"/>
    </source>
</evidence>
<comment type="caution">
    <text evidence="3">The sequence shown here is derived from an EMBL/GenBank/DDBJ whole genome shotgun (WGS) entry which is preliminary data.</text>
</comment>
<feature type="signal peptide" evidence="1">
    <location>
        <begin position="1"/>
        <end position="16"/>
    </location>
</feature>
<keyword evidence="4" id="KW-1185">Reference proteome</keyword>
<evidence type="ECO:0000259" key="2">
    <source>
        <dbReference type="Pfam" id="PF01579"/>
    </source>
</evidence>
<organism evidence="3 4">
    <name type="scientific">Caenorhabditis angaria</name>
    <dbReference type="NCBI Taxonomy" id="860376"/>
    <lineage>
        <taxon>Eukaryota</taxon>
        <taxon>Metazoa</taxon>
        <taxon>Ecdysozoa</taxon>
        <taxon>Nematoda</taxon>
        <taxon>Chromadorea</taxon>
        <taxon>Rhabditida</taxon>
        <taxon>Rhabditina</taxon>
        <taxon>Rhabditomorpha</taxon>
        <taxon>Rhabditoidea</taxon>
        <taxon>Rhabditidae</taxon>
        <taxon>Peloderinae</taxon>
        <taxon>Caenorhabditis</taxon>
    </lineage>
</organism>
<accession>A0A9P1IZ70</accession>
<sequence length="169" mass="19710">MLRFFILCSTLPFVYCRILTDCRNETLINSNNEILEESTSIKLLETYNGLYEACKKYQNLLINSKCDAIDKILIDKKCTLAKLMTSGFDTNCYKKLKIADSKCFNDYLYRNKRPFIIMPPKSSEYLTDYCSNLLGENNCLKPLILELCGSENWIDLEKNFLKYDNYCGE</sequence>
<protein>
    <recommendedName>
        <fullName evidence="2">T20D4.11-like domain-containing protein</fullName>
    </recommendedName>
</protein>
<reference evidence="3" key="1">
    <citation type="submission" date="2022-11" db="EMBL/GenBank/DDBJ databases">
        <authorList>
            <person name="Kikuchi T."/>
        </authorList>
    </citation>
    <scope>NUCLEOTIDE SEQUENCE</scope>
    <source>
        <strain evidence="3">PS1010</strain>
    </source>
</reference>
<proteinExistence type="predicted"/>
<evidence type="ECO:0000256" key="1">
    <source>
        <dbReference type="SAM" id="SignalP"/>
    </source>
</evidence>
<dbReference type="AlphaFoldDB" id="A0A9P1IZ70"/>
<feature type="domain" description="T20D4.11-like" evidence="2">
    <location>
        <begin position="32"/>
        <end position="165"/>
    </location>
</feature>